<organism evidence="2 3">
    <name type="scientific">Tangfeifania diversioriginum</name>
    <dbReference type="NCBI Taxonomy" id="1168035"/>
    <lineage>
        <taxon>Bacteria</taxon>
        <taxon>Pseudomonadati</taxon>
        <taxon>Bacteroidota</taxon>
        <taxon>Bacteroidia</taxon>
        <taxon>Marinilabiliales</taxon>
        <taxon>Prolixibacteraceae</taxon>
        <taxon>Tangfeifania</taxon>
    </lineage>
</organism>
<feature type="signal peptide" evidence="1">
    <location>
        <begin position="1"/>
        <end position="18"/>
    </location>
</feature>
<reference evidence="2 3" key="1">
    <citation type="submission" date="2016-11" db="EMBL/GenBank/DDBJ databases">
        <authorList>
            <person name="Jaros S."/>
            <person name="Januszkiewicz K."/>
            <person name="Wedrychowicz H."/>
        </authorList>
    </citation>
    <scope>NUCLEOTIDE SEQUENCE [LARGE SCALE GENOMIC DNA]</scope>
    <source>
        <strain evidence="2 3">DSM 27063</strain>
    </source>
</reference>
<evidence type="ECO:0000256" key="1">
    <source>
        <dbReference type="SAM" id="SignalP"/>
    </source>
</evidence>
<dbReference type="EMBL" id="FQZE01000015">
    <property type="protein sequence ID" value="SHJ29112.1"/>
    <property type="molecule type" value="Genomic_DNA"/>
</dbReference>
<keyword evidence="1" id="KW-0732">Signal</keyword>
<sequence length="481" mass="50703">MKQLSILLFMFFSVNLLAQTPGAFSYQAVVRNASGDIVANQNVTFQISILQDSEAGAVVYTEQHSTTTSDYGLASLQIGNGTHVSGSFSPDGWGEAPHFIKVEFDPDGGSSFTELSTTQLLAVPYAFHAQTVENDEVNDADADPSNEIQTLSLSGNDLAISDGNTVALPAGEPNLWSEDGDDIYFNGGKVGIGEIPGADLRKFQVVAEDVQAIAAKNNSSYPTIFAENNSGGPAAEFRGGITIEDGTEGDGKVLTSDANGRASWQTPSSGSSLWLENGSEIYFENNVGIGTSNPEHDLDLVNSTSSIRLRSTTSGLLDGDAYLILDKASTTNNANLNFQSEGDARFYAGLLGNNNFSISTELTSLNGLEVKSSGDVAISGELQTEATGSANMVPVAYGTVISGSLETSSGNVSVTKSGTGEYRVSIDGESYFYTDYTVSLSLIGQVGFIESGSVSGNLLVFTYDENGNSKDAYFSFVVYKP</sequence>
<evidence type="ECO:0000313" key="2">
    <source>
        <dbReference type="EMBL" id="SHJ29112.1"/>
    </source>
</evidence>
<gene>
    <name evidence="2" type="ORF">SAMN05444280_11577</name>
</gene>
<protein>
    <submittedName>
        <fullName evidence="2">Uncharacterized protein</fullName>
    </submittedName>
</protein>
<evidence type="ECO:0000313" key="3">
    <source>
        <dbReference type="Proteomes" id="UP000184050"/>
    </source>
</evidence>
<keyword evidence="3" id="KW-1185">Reference proteome</keyword>
<dbReference type="AlphaFoldDB" id="A0A1M6I3V7"/>
<dbReference type="STRING" id="1168035.SAMN05444280_11577"/>
<accession>A0A1M6I3V7</accession>
<name>A0A1M6I3V7_9BACT</name>
<dbReference type="OrthoDB" id="9765957at2"/>
<feature type="chain" id="PRO_5012951827" evidence="1">
    <location>
        <begin position="19"/>
        <end position="481"/>
    </location>
</feature>
<dbReference type="RefSeq" id="WP_073169310.1">
    <property type="nucleotide sequence ID" value="NZ_FQZE01000015.1"/>
</dbReference>
<proteinExistence type="predicted"/>
<dbReference type="Proteomes" id="UP000184050">
    <property type="component" value="Unassembled WGS sequence"/>
</dbReference>